<comment type="caution">
    <text evidence="2">The sequence shown here is derived from an EMBL/GenBank/DDBJ whole genome shotgun (WGS) entry which is preliminary data.</text>
</comment>
<feature type="domain" description="Flavodoxin-like" evidence="1">
    <location>
        <begin position="4"/>
        <end position="154"/>
    </location>
</feature>
<dbReference type="AlphaFoldDB" id="A0A921HZG4"/>
<dbReference type="InterPro" id="IPR026816">
    <property type="entry name" value="Flavodoxin_dom"/>
</dbReference>
<evidence type="ECO:0000313" key="2">
    <source>
        <dbReference type="EMBL" id="HJF93705.1"/>
    </source>
</evidence>
<dbReference type="GO" id="GO:0070819">
    <property type="term" value="F:menaquinone-dependent protoporphyrinogen oxidase activity"/>
    <property type="evidence" value="ECO:0007669"/>
    <property type="project" value="TreeGrafter"/>
</dbReference>
<proteinExistence type="predicted"/>
<dbReference type="GO" id="GO:0010181">
    <property type="term" value="F:FMN binding"/>
    <property type="evidence" value="ECO:0007669"/>
    <property type="project" value="InterPro"/>
</dbReference>
<dbReference type="EMBL" id="DYVY01000048">
    <property type="protein sequence ID" value="HJF93705.1"/>
    <property type="molecule type" value="Genomic_DNA"/>
</dbReference>
<reference evidence="2" key="2">
    <citation type="submission" date="2021-09" db="EMBL/GenBank/DDBJ databases">
        <authorList>
            <person name="Gilroy R."/>
        </authorList>
    </citation>
    <scope>NUCLEOTIDE SEQUENCE</scope>
    <source>
        <strain evidence="2">ChiSjej5B23-16112</strain>
    </source>
</reference>
<dbReference type="Pfam" id="PF12724">
    <property type="entry name" value="Flavodoxin_5"/>
    <property type="match status" value="1"/>
</dbReference>
<dbReference type="PANTHER" id="PTHR38030">
    <property type="entry name" value="PROTOPORPHYRINOGEN IX DEHYDROGENASE [MENAQUINONE]"/>
    <property type="match status" value="1"/>
</dbReference>
<dbReference type="SUPFAM" id="SSF52218">
    <property type="entry name" value="Flavoproteins"/>
    <property type="match status" value="1"/>
</dbReference>
<accession>A0A921HZG4</accession>
<dbReference type="Gene3D" id="3.40.50.360">
    <property type="match status" value="1"/>
</dbReference>
<organism evidence="2 3">
    <name type="scientific">Lachnoclostridium phocaeense</name>
    <dbReference type="NCBI Taxonomy" id="1871021"/>
    <lineage>
        <taxon>Bacteria</taxon>
        <taxon>Bacillati</taxon>
        <taxon>Bacillota</taxon>
        <taxon>Clostridia</taxon>
        <taxon>Lachnospirales</taxon>
        <taxon>Lachnospiraceae</taxon>
    </lineage>
</organism>
<dbReference type="GO" id="GO:0006783">
    <property type="term" value="P:heme biosynthetic process"/>
    <property type="evidence" value="ECO:0007669"/>
    <property type="project" value="TreeGrafter"/>
</dbReference>
<dbReference type="Proteomes" id="UP000769156">
    <property type="component" value="Unassembled WGS sequence"/>
</dbReference>
<dbReference type="InterPro" id="IPR008254">
    <property type="entry name" value="Flavodoxin/NO_synth"/>
</dbReference>
<gene>
    <name evidence="2" type="ORF">K8V82_02830</name>
</gene>
<dbReference type="InterPro" id="IPR029039">
    <property type="entry name" value="Flavoprotein-like_sf"/>
</dbReference>
<dbReference type="InterPro" id="IPR052200">
    <property type="entry name" value="Protoporphyrinogen_IX_DH"/>
</dbReference>
<evidence type="ECO:0000313" key="3">
    <source>
        <dbReference type="Proteomes" id="UP000769156"/>
    </source>
</evidence>
<name>A0A921HZG4_9FIRM</name>
<dbReference type="GO" id="GO:0016651">
    <property type="term" value="F:oxidoreductase activity, acting on NAD(P)H"/>
    <property type="evidence" value="ECO:0007669"/>
    <property type="project" value="UniProtKB-ARBA"/>
</dbReference>
<dbReference type="PROSITE" id="PS50902">
    <property type="entry name" value="FLAVODOXIN_LIKE"/>
    <property type="match status" value="1"/>
</dbReference>
<sequence length="179" mass="19707">MSETIVLYSSRYGAARQYARMAAEELGCVARDLKDVRSGASGDIVEADRIILCGGIYAGGLSGISWIRKNSAALADKKVVLFAVGASPWDERAVGQLRERNLKGLPGNIVLFYGRGTWDESAMSFKDRTLCRMLQKAVAKKDPATCEPWEAALLEAAGRSCSWIDRKYLEQVYEYLSTP</sequence>
<dbReference type="PANTHER" id="PTHR38030:SF2">
    <property type="entry name" value="PROTOPORPHYRINOGEN IX DEHYDROGENASE [QUINONE]"/>
    <property type="match status" value="1"/>
</dbReference>
<reference evidence="2" key="1">
    <citation type="journal article" date="2021" name="PeerJ">
        <title>Extensive microbial diversity within the chicken gut microbiome revealed by metagenomics and culture.</title>
        <authorList>
            <person name="Gilroy R."/>
            <person name="Ravi A."/>
            <person name="Getino M."/>
            <person name="Pursley I."/>
            <person name="Horton D.L."/>
            <person name="Alikhan N.F."/>
            <person name="Baker D."/>
            <person name="Gharbi K."/>
            <person name="Hall N."/>
            <person name="Watson M."/>
            <person name="Adriaenssens E.M."/>
            <person name="Foster-Nyarko E."/>
            <person name="Jarju S."/>
            <person name="Secka A."/>
            <person name="Antonio M."/>
            <person name="Oren A."/>
            <person name="Chaudhuri R.R."/>
            <person name="La Ragione R."/>
            <person name="Hildebrand F."/>
            <person name="Pallen M.J."/>
        </authorList>
    </citation>
    <scope>NUCLEOTIDE SEQUENCE</scope>
    <source>
        <strain evidence="2">ChiSjej5B23-16112</strain>
    </source>
</reference>
<protein>
    <submittedName>
        <fullName evidence="2">Flavodoxin domain-containing protein</fullName>
    </submittedName>
</protein>
<evidence type="ECO:0000259" key="1">
    <source>
        <dbReference type="PROSITE" id="PS50902"/>
    </source>
</evidence>